<dbReference type="EMBL" id="CP002209">
    <property type="protein sequence ID" value="ADN76699.1"/>
    <property type="molecule type" value="Genomic_DNA"/>
</dbReference>
<feature type="transmembrane region" description="Helical" evidence="1">
    <location>
        <begin position="81"/>
        <end position="102"/>
    </location>
</feature>
<dbReference type="OrthoDB" id="6402542at2"/>
<dbReference type="RefSeq" id="WP_013346005.1">
    <property type="nucleotide sequence ID" value="NC_014541.1"/>
</dbReference>
<evidence type="ECO:0000313" key="2">
    <source>
        <dbReference type="EMBL" id="ADN76699.1"/>
    </source>
</evidence>
<sequence>MMALILFVGAAVVLALLPVYLGARLLRVGNPAWWAALLAVVAILALQDLAMKYIDDIELAWLAACLLGGFAFSLMLDTSYWRGLVIGALVLGLQFAVTQVLLDGQPPAEALNNRILAAQEELWPEYR</sequence>
<keyword evidence="1" id="KW-1133">Transmembrane helix</keyword>
<keyword evidence="3" id="KW-1185">Reference proteome</keyword>
<dbReference type="STRING" id="550540.Fbal_2497"/>
<accession>E1SNM6</accession>
<organism evidence="2 3">
    <name type="scientific">Ferrimonas balearica (strain DSM 9799 / CCM 4581 / KCTC 23876 / PAT)</name>
    <dbReference type="NCBI Taxonomy" id="550540"/>
    <lineage>
        <taxon>Bacteria</taxon>
        <taxon>Pseudomonadati</taxon>
        <taxon>Pseudomonadota</taxon>
        <taxon>Gammaproteobacteria</taxon>
        <taxon>Alteromonadales</taxon>
        <taxon>Ferrimonadaceae</taxon>
        <taxon>Ferrimonas</taxon>
    </lineage>
</organism>
<evidence type="ECO:0000313" key="3">
    <source>
        <dbReference type="Proteomes" id="UP000006683"/>
    </source>
</evidence>
<dbReference type="HOGENOM" id="CLU_1967269_0_0_6"/>
<keyword evidence="1" id="KW-0472">Membrane</keyword>
<name>E1SNM6_FERBD</name>
<dbReference type="GeneID" id="67182706"/>
<gene>
    <name evidence="2" type="ordered locus">Fbal_2497</name>
</gene>
<feature type="transmembrane region" description="Helical" evidence="1">
    <location>
        <begin position="57"/>
        <end position="75"/>
    </location>
</feature>
<evidence type="ECO:0000256" key="1">
    <source>
        <dbReference type="SAM" id="Phobius"/>
    </source>
</evidence>
<proteinExistence type="predicted"/>
<reference evidence="2 3" key="1">
    <citation type="journal article" date="2010" name="Stand. Genomic Sci.">
        <title>Complete genome sequence of Ferrimonas balearica type strain (PAT).</title>
        <authorList>
            <person name="Nolan M."/>
            <person name="Sikorski J."/>
            <person name="Davenport K."/>
            <person name="Lucas S."/>
            <person name="Glavina Del Rio T."/>
            <person name="Tice H."/>
            <person name="Cheng J."/>
            <person name="Goodwin L."/>
            <person name="Pitluck S."/>
            <person name="Liolios K."/>
            <person name="Ivanova N."/>
            <person name="Mavromatis K."/>
            <person name="Ovchinnikova G."/>
            <person name="Pati A."/>
            <person name="Chen A."/>
            <person name="Palaniappan K."/>
            <person name="Land M."/>
            <person name="Hauser L."/>
            <person name="Chang Y."/>
            <person name="Jeffries C."/>
            <person name="Tapia R."/>
            <person name="Brettin T."/>
            <person name="Detter J."/>
            <person name="Han C."/>
            <person name="Yasawong M."/>
            <person name="Rohde M."/>
            <person name="Tindall B."/>
            <person name="Goker M."/>
            <person name="Woyke T."/>
            <person name="Bristow J."/>
            <person name="Eisen J."/>
            <person name="Markowitz V."/>
            <person name="Hugenholtz P."/>
            <person name="Kyrpides N."/>
            <person name="Klenk H."/>
            <person name="Lapidus A."/>
        </authorList>
    </citation>
    <scope>NUCLEOTIDE SEQUENCE [LARGE SCALE GENOMIC DNA]</scope>
    <source>
        <strain evidence="3">DSM 9799 / CCM 4581 / KCTC 23876 / PAT</strain>
    </source>
</reference>
<dbReference type="Proteomes" id="UP000006683">
    <property type="component" value="Chromosome"/>
</dbReference>
<feature type="transmembrane region" description="Helical" evidence="1">
    <location>
        <begin position="31"/>
        <end position="50"/>
    </location>
</feature>
<dbReference type="KEGG" id="fbl:Fbal_2497"/>
<keyword evidence="1" id="KW-0812">Transmembrane</keyword>
<dbReference type="AlphaFoldDB" id="E1SNM6"/>
<protein>
    <submittedName>
        <fullName evidence="2">Uncharacterized protein</fullName>
    </submittedName>
</protein>